<dbReference type="AlphaFoldDB" id="A0A6C1KE09"/>
<gene>
    <name evidence="2" type="ORF">FBQ73_16810</name>
</gene>
<evidence type="ECO:0000313" key="3">
    <source>
        <dbReference type="Proteomes" id="UP000305131"/>
    </source>
</evidence>
<protein>
    <submittedName>
        <fullName evidence="2">Uncharacterized protein</fullName>
    </submittedName>
</protein>
<sequence>MSSVSLKDGRVLHVPGAPFILDAASVIMAPAAGDLAAIVPLIRDDQLLLFAKRLVDGARKRRFSERHRDVNRAKLELARMCIERALAEGQQTPTDEHG</sequence>
<keyword evidence="1" id="KW-0472">Membrane</keyword>
<dbReference type="EMBL" id="VAUP01000035">
    <property type="protein sequence ID" value="TLX41777.1"/>
    <property type="molecule type" value="Genomic_DNA"/>
</dbReference>
<organism evidence="2 3">
    <name type="scientific">Xanthobacter autotrophicus</name>
    <dbReference type="NCBI Taxonomy" id="280"/>
    <lineage>
        <taxon>Bacteria</taxon>
        <taxon>Pseudomonadati</taxon>
        <taxon>Pseudomonadota</taxon>
        <taxon>Alphaproteobacteria</taxon>
        <taxon>Hyphomicrobiales</taxon>
        <taxon>Xanthobacteraceae</taxon>
        <taxon>Xanthobacter</taxon>
    </lineage>
</organism>
<accession>A0A6C1KE09</accession>
<feature type="transmembrane region" description="Helical" evidence="1">
    <location>
        <begin position="20"/>
        <end position="42"/>
    </location>
</feature>
<name>A0A6C1KE09_XANAU</name>
<keyword evidence="1" id="KW-1133">Transmembrane helix</keyword>
<comment type="caution">
    <text evidence="2">The sequence shown here is derived from an EMBL/GenBank/DDBJ whole genome shotgun (WGS) entry which is preliminary data.</text>
</comment>
<evidence type="ECO:0000313" key="2">
    <source>
        <dbReference type="EMBL" id="TLX41777.1"/>
    </source>
</evidence>
<dbReference type="Proteomes" id="UP000305131">
    <property type="component" value="Unassembled WGS sequence"/>
</dbReference>
<proteinExistence type="predicted"/>
<dbReference type="RefSeq" id="WP_138400642.1">
    <property type="nucleotide sequence ID" value="NZ_JBAFVI010000005.1"/>
</dbReference>
<dbReference type="GeneID" id="95775116"/>
<keyword evidence="1" id="KW-0812">Transmembrane</keyword>
<evidence type="ECO:0000256" key="1">
    <source>
        <dbReference type="SAM" id="Phobius"/>
    </source>
</evidence>
<dbReference type="OrthoDB" id="7909673at2"/>
<reference evidence="2 3" key="1">
    <citation type="submission" date="2019-05" db="EMBL/GenBank/DDBJ databases">
        <authorList>
            <person name="Zhou X."/>
        </authorList>
    </citation>
    <scope>NUCLEOTIDE SEQUENCE [LARGE SCALE GENOMIC DNA]</scope>
    <source>
        <strain evidence="2 3">DSM 432</strain>
    </source>
</reference>